<name>A0ACB6RX69_9PLEO</name>
<gene>
    <name evidence="1" type="ORF">BU25DRAFT_115090</name>
</gene>
<proteinExistence type="predicted"/>
<keyword evidence="2" id="KW-1185">Reference proteome</keyword>
<evidence type="ECO:0000313" key="2">
    <source>
        <dbReference type="Proteomes" id="UP000799754"/>
    </source>
</evidence>
<sequence length="143" mass="16245">MTVASYFSKCAKLGYDVAGMEYHTQCFCDTQLRQGAYLASDDAQCNTPCGGNSAQKCGGSDRLSVYSSQKTLKITKKPAPTQKVGNWTYQGCATSYSGQWDKPLPWKLFNATGNTPERHQHMRKIWLHDCWNGVRRRVLLWRR</sequence>
<dbReference type="EMBL" id="MU006725">
    <property type="protein sequence ID" value="KAF2625524.1"/>
    <property type="molecule type" value="Genomic_DNA"/>
</dbReference>
<dbReference type="Proteomes" id="UP000799754">
    <property type="component" value="Unassembled WGS sequence"/>
</dbReference>
<evidence type="ECO:0000313" key="1">
    <source>
        <dbReference type="EMBL" id="KAF2625524.1"/>
    </source>
</evidence>
<organism evidence="1 2">
    <name type="scientific">Macroventuria anomochaeta</name>
    <dbReference type="NCBI Taxonomy" id="301207"/>
    <lineage>
        <taxon>Eukaryota</taxon>
        <taxon>Fungi</taxon>
        <taxon>Dikarya</taxon>
        <taxon>Ascomycota</taxon>
        <taxon>Pezizomycotina</taxon>
        <taxon>Dothideomycetes</taxon>
        <taxon>Pleosporomycetidae</taxon>
        <taxon>Pleosporales</taxon>
        <taxon>Pleosporineae</taxon>
        <taxon>Didymellaceae</taxon>
        <taxon>Macroventuria</taxon>
    </lineage>
</organism>
<reference evidence="1" key="1">
    <citation type="journal article" date="2020" name="Stud. Mycol.">
        <title>101 Dothideomycetes genomes: a test case for predicting lifestyles and emergence of pathogens.</title>
        <authorList>
            <person name="Haridas S."/>
            <person name="Albert R."/>
            <person name="Binder M."/>
            <person name="Bloem J."/>
            <person name="Labutti K."/>
            <person name="Salamov A."/>
            <person name="Andreopoulos B."/>
            <person name="Baker S."/>
            <person name="Barry K."/>
            <person name="Bills G."/>
            <person name="Bluhm B."/>
            <person name="Cannon C."/>
            <person name="Castanera R."/>
            <person name="Culley D."/>
            <person name="Daum C."/>
            <person name="Ezra D."/>
            <person name="Gonzalez J."/>
            <person name="Henrissat B."/>
            <person name="Kuo A."/>
            <person name="Liang C."/>
            <person name="Lipzen A."/>
            <person name="Lutzoni F."/>
            <person name="Magnuson J."/>
            <person name="Mondo S."/>
            <person name="Nolan M."/>
            <person name="Ohm R."/>
            <person name="Pangilinan J."/>
            <person name="Park H.-J."/>
            <person name="Ramirez L."/>
            <person name="Alfaro M."/>
            <person name="Sun H."/>
            <person name="Tritt A."/>
            <person name="Yoshinaga Y."/>
            <person name="Zwiers L.-H."/>
            <person name="Turgeon B."/>
            <person name="Goodwin S."/>
            <person name="Spatafora J."/>
            <person name="Crous P."/>
            <person name="Grigoriev I."/>
        </authorList>
    </citation>
    <scope>NUCLEOTIDE SEQUENCE</scope>
    <source>
        <strain evidence="1">CBS 525.71</strain>
    </source>
</reference>
<comment type="caution">
    <text evidence="1">The sequence shown here is derived from an EMBL/GenBank/DDBJ whole genome shotgun (WGS) entry which is preliminary data.</text>
</comment>
<accession>A0ACB6RX69</accession>
<protein>
    <submittedName>
        <fullName evidence="1">Uncharacterized protein</fullName>
    </submittedName>
</protein>